<evidence type="ECO:0000256" key="1">
    <source>
        <dbReference type="ARBA" id="ARBA00006611"/>
    </source>
</evidence>
<dbReference type="PANTHER" id="PTHR30486">
    <property type="entry name" value="TWITCHING MOTILITY PROTEIN PILT"/>
    <property type="match status" value="1"/>
</dbReference>
<dbReference type="RefSeq" id="WP_171003588.1">
    <property type="nucleotide sequence ID" value="NZ_CP061336.1"/>
</dbReference>
<dbReference type="CDD" id="cd01130">
    <property type="entry name" value="VirB11-like_ATPase"/>
    <property type="match status" value="1"/>
</dbReference>
<comment type="similarity">
    <text evidence="1">Belongs to the GSP E family.</text>
</comment>
<dbReference type="SMART" id="SM00382">
    <property type="entry name" value="AAA"/>
    <property type="match status" value="1"/>
</dbReference>
<organism evidence="3 4">
    <name type="scientific">Ruminiclostridium herbifermentans</name>
    <dbReference type="NCBI Taxonomy" id="2488810"/>
    <lineage>
        <taxon>Bacteria</taxon>
        <taxon>Bacillati</taxon>
        <taxon>Bacillota</taxon>
        <taxon>Clostridia</taxon>
        <taxon>Eubacteriales</taxon>
        <taxon>Oscillospiraceae</taxon>
        <taxon>Ruminiclostridium</taxon>
    </lineage>
</organism>
<dbReference type="InterPro" id="IPR027417">
    <property type="entry name" value="P-loop_NTPase"/>
</dbReference>
<protein>
    <submittedName>
        <fullName evidence="3">CpaF family protein</fullName>
    </submittedName>
</protein>
<dbReference type="Gene3D" id="3.40.50.300">
    <property type="entry name" value="P-loop containing nucleotide triphosphate hydrolases"/>
    <property type="match status" value="1"/>
</dbReference>
<gene>
    <name evidence="3" type="ORF">EHE19_012280</name>
</gene>
<name>A0A7H1VJY1_9FIRM</name>
<accession>A0A7H1VJY1</accession>
<dbReference type="Gene3D" id="3.30.450.380">
    <property type="match status" value="1"/>
</dbReference>
<dbReference type="InterPro" id="IPR003593">
    <property type="entry name" value="AAA+_ATPase"/>
</dbReference>
<dbReference type="SUPFAM" id="SSF52540">
    <property type="entry name" value="P-loop containing nucleoside triphosphate hydrolases"/>
    <property type="match status" value="1"/>
</dbReference>
<feature type="domain" description="AAA+ ATPase" evidence="2">
    <location>
        <begin position="189"/>
        <end position="343"/>
    </location>
</feature>
<dbReference type="KEGG" id="rher:EHE19_012280"/>
<dbReference type="InterPro" id="IPR001482">
    <property type="entry name" value="T2SS/T4SS_dom"/>
</dbReference>
<dbReference type="Proteomes" id="UP000306409">
    <property type="component" value="Chromosome"/>
</dbReference>
<dbReference type="GO" id="GO:0016887">
    <property type="term" value="F:ATP hydrolysis activity"/>
    <property type="evidence" value="ECO:0007669"/>
    <property type="project" value="InterPro"/>
</dbReference>
<dbReference type="Pfam" id="PF00437">
    <property type="entry name" value="T2SSE"/>
    <property type="match status" value="1"/>
</dbReference>
<reference evidence="3 4" key="1">
    <citation type="submission" date="2020-09" db="EMBL/GenBank/DDBJ databases">
        <title>Characterization and genome sequencing of Ruminiclostridium sp. nov. MA18.</title>
        <authorList>
            <person name="Rettenmaier R."/>
            <person name="Kowollik M.-L."/>
            <person name="Liebl W."/>
            <person name="Zverlov V."/>
        </authorList>
    </citation>
    <scope>NUCLEOTIDE SEQUENCE [LARGE SCALE GENOMIC DNA]</scope>
    <source>
        <strain evidence="3 4">MA18</strain>
    </source>
</reference>
<proteinExistence type="inferred from homology"/>
<evidence type="ECO:0000259" key="2">
    <source>
        <dbReference type="SMART" id="SM00382"/>
    </source>
</evidence>
<sequence length="415" mass="46684">MKQELISEIKSYISQKFDLKREFSDNEINEMIAKAVIEKSKQFFIKSDEKREIIRTVFNSFRRLDILQPILDDNEVTEIMINGPNNIFVEKSGIISKLDLEFESSEKLEDIIQIMVTTVNRIVNEASPIVDARLKDGSRINVVLPPIALNGPIVTIRKFPDKPIDIDKLIELESLTLEAAEFLKMLVIAKYNIFIAGGTGSGKTTFLNALSNFIPKDERIITIEDSAELQILNIPNLVRLEVRNENLEGKGEITIRDLIKTSLRMRPNRIIVGEVRGAEAIDMLQAMNTGHDGSLSTGHANSTEDMLSRLETMILSYSTLPIEAVRKQIASAIDIIIFLSRLRDKSRRTIEISEIVGIENNQIKLNPIFVFEEAFPSDSEPSNSVVGSLKRTNNPLFNKSKLINSGIYPIKGISV</sequence>
<dbReference type="EMBL" id="CP061336">
    <property type="protein sequence ID" value="QNU65693.1"/>
    <property type="molecule type" value="Genomic_DNA"/>
</dbReference>
<dbReference type="AlphaFoldDB" id="A0A7H1VJY1"/>
<dbReference type="InterPro" id="IPR050921">
    <property type="entry name" value="T4SS_GSP_E_ATPase"/>
</dbReference>
<keyword evidence="4" id="KW-1185">Reference proteome</keyword>
<dbReference type="PANTHER" id="PTHR30486:SF6">
    <property type="entry name" value="TYPE IV PILUS RETRACTATION ATPASE PILT"/>
    <property type="match status" value="1"/>
</dbReference>
<evidence type="ECO:0000313" key="4">
    <source>
        <dbReference type="Proteomes" id="UP000306409"/>
    </source>
</evidence>
<evidence type="ECO:0000313" key="3">
    <source>
        <dbReference type="EMBL" id="QNU65693.1"/>
    </source>
</evidence>